<name>W3WK33_PESFW</name>
<dbReference type="Proteomes" id="UP000030651">
    <property type="component" value="Unassembled WGS sequence"/>
</dbReference>
<dbReference type="InterPro" id="IPR011059">
    <property type="entry name" value="Metal-dep_hydrolase_composite"/>
</dbReference>
<proteinExistence type="predicted"/>
<dbReference type="InterPro" id="IPR006680">
    <property type="entry name" value="Amidohydro-rel"/>
</dbReference>
<dbReference type="HOGENOM" id="CLU_012358_11_3_1"/>
<dbReference type="GeneID" id="19279097"/>
<dbReference type="OrthoDB" id="194468at2759"/>
<gene>
    <name evidence="3" type="ORF">PFICI_14084</name>
</gene>
<sequence length="503" mass="54387">MSSKSRMLLRGGVLLIHDANNHVVPTQADLLVEGQLISGIAEHIDVDSDIKVIDCRGKIVSPGFIDTHRHLWQTQYKGMHANETLIEYLPRGNAGSVLWSPEDLFWGQLSGALESIEAGTTTLVDHSHCNVTPEYPQAATQALLSSGLRAVYCYTPPQRLKSREPWKTEGAASDETFADYQALARGGPYGHGRVHIGYANDDLYSPAEVLKPLYAKLRDPAQGKAKIITTHTIGGLMAGDEDAPTAVQILDSHGLLGPDVLLSHANWPHQGDGERYRRSGARVSSTPNTELQMGRVAVALRDDHYANASIGVDCHSWGVAGIPGQMRLLLQAARGDRGEELTRKGLWTRKVGFSAEQVFNLGTLGGAKACGLEGEIGTLKEGFKADIVIFDGETPSMLAAAEEDPVAAIVIHSNPGDIDAVIIDGVVRKEGGKLVDVDVVAAPNAAKSQIKPGTRITWKEVARNVLGSRKKLLEREKGIDFKTAEDTTIDGYHMNRKALLEDQ</sequence>
<organism evidence="3 4">
    <name type="scientific">Pestalotiopsis fici (strain W106-1 / CGMCC3.15140)</name>
    <dbReference type="NCBI Taxonomy" id="1229662"/>
    <lineage>
        <taxon>Eukaryota</taxon>
        <taxon>Fungi</taxon>
        <taxon>Dikarya</taxon>
        <taxon>Ascomycota</taxon>
        <taxon>Pezizomycotina</taxon>
        <taxon>Sordariomycetes</taxon>
        <taxon>Xylariomycetidae</taxon>
        <taxon>Amphisphaeriales</taxon>
        <taxon>Sporocadaceae</taxon>
        <taxon>Pestalotiopsis</taxon>
    </lineage>
</organism>
<dbReference type="InParanoid" id="W3WK33"/>
<dbReference type="OMA" id="GVDCHSW"/>
<dbReference type="GO" id="GO:0016810">
    <property type="term" value="F:hydrolase activity, acting on carbon-nitrogen (but not peptide) bonds"/>
    <property type="evidence" value="ECO:0007669"/>
    <property type="project" value="InterPro"/>
</dbReference>
<evidence type="ECO:0000256" key="1">
    <source>
        <dbReference type="ARBA" id="ARBA00022801"/>
    </source>
</evidence>
<reference evidence="4" key="1">
    <citation type="journal article" date="2015" name="BMC Genomics">
        <title>Genomic and transcriptomic analysis of the endophytic fungus Pestalotiopsis fici reveals its lifestyle and high potential for synthesis of natural products.</title>
        <authorList>
            <person name="Wang X."/>
            <person name="Zhang X."/>
            <person name="Liu L."/>
            <person name="Xiang M."/>
            <person name="Wang W."/>
            <person name="Sun X."/>
            <person name="Che Y."/>
            <person name="Guo L."/>
            <person name="Liu G."/>
            <person name="Guo L."/>
            <person name="Wang C."/>
            <person name="Yin W.B."/>
            <person name="Stadler M."/>
            <person name="Zhang X."/>
            <person name="Liu X."/>
        </authorList>
    </citation>
    <scope>NUCLEOTIDE SEQUENCE [LARGE SCALE GENOMIC DNA]</scope>
    <source>
        <strain evidence="4">W106-1 / CGMCC3.15140</strain>
    </source>
</reference>
<dbReference type="STRING" id="1229662.W3WK33"/>
<keyword evidence="4" id="KW-1185">Reference proteome</keyword>
<dbReference type="KEGG" id="pfy:PFICI_14084"/>
<dbReference type="AlphaFoldDB" id="W3WK33"/>
<evidence type="ECO:0000313" key="4">
    <source>
        <dbReference type="Proteomes" id="UP000030651"/>
    </source>
</evidence>
<dbReference type="PANTHER" id="PTHR43794:SF11">
    <property type="entry name" value="AMIDOHYDROLASE-RELATED DOMAIN-CONTAINING PROTEIN"/>
    <property type="match status" value="1"/>
</dbReference>
<feature type="domain" description="Amidohydrolase-related" evidence="2">
    <location>
        <begin position="59"/>
        <end position="427"/>
    </location>
</feature>
<evidence type="ECO:0000313" key="3">
    <source>
        <dbReference type="EMBL" id="ETS74218.1"/>
    </source>
</evidence>
<dbReference type="eggNOG" id="KOG3968">
    <property type="taxonomic scope" value="Eukaryota"/>
</dbReference>
<dbReference type="RefSeq" id="XP_007840856.1">
    <property type="nucleotide sequence ID" value="XM_007842665.1"/>
</dbReference>
<dbReference type="Pfam" id="PF01979">
    <property type="entry name" value="Amidohydro_1"/>
    <property type="match status" value="1"/>
</dbReference>
<dbReference type="PANTHER" id="PTHR43794">
    <property type="entry name" value="AMINOHYDROLASE SSNA-RELATED"/>
    <property type="match status" value="1"/>
</dbReference>
<dbReference type="SUPFAM" id="SSF51338">
    <property type="entry name" value="Composite domain of metallo-dependent hydrolases"/>
    <property type="match status" value="1"/>
</dbReference>
<dbReference type="Gene3D" id="3.20.20.140">
    <property type="entry name" value="Metal-dependent hydrolases"/>
    <property type="match status" value="1"/>
</dbReference>
<evidence type="ECO:0000259" key="2">
    <source>
        <dbReference type="Pfam" id="PF01979"/>
    </source>
</evidence>
<dbReference type="SUPFAM" id="SSF51556">
    <property type="entry name" value="Metallo-dependent hydrolases"/>
    <property type="match status" value="1"/>
</dbReference>
<dbReference type="Gene3D" id="2.30.40.10">
    <property type="entry name" value="Urease, subunit C, domain 1"/>
    <property type="match status" value="1"/>
</dbReference>
<protein>
    <recommendedName>
        <fullName evidence="2">Amidohydrolase-related domain-containing protein</fullName>
    </recommendedName>
</protein>
<accession>W3WK33</accession>
<dbReference type="EMBL" id="KI912120">
    <property type="protein sequence ID" value="ETS74218.1"/>
    <property type="molecule type" value="Genomic_DNA"/>
</dbReference>
<dbReference type="InterPro" id="IPR032466">
    <property type="entry name" value="Metal_Hydrolase"/>
</dbReference>
<dbReference type="InterPro" id="IPR050287">
    <property type="entry name" value="MTA/SAH_deaminase"/>
</dbReference>
<keyword evidence="1" id="KW-0378">Hydrolase</keyword>